<reference evidence="16 17" key="1">
    <citation type="submission" date="2024-05" db="EMBL/GenBank/DDBJ databases">
        <authorList>
            <consortium name="Candidatus Magnetaquicoccaceae bacterium FCR-1 genome sequencing consortium"/>
            <person name="Shimoshige H."/>
            <person name="Shimamura S."/>
            <person name="Taoka A."/>
            <person name="Kobayashi H."/>
            <person name="Maekawa T."/>
        </authorList>
    </citation>
    <scope>NUCLEOTIDE SEQUENCE [LARGE SCALE GENOMIC DNA]</scope>
    <source>
        <strain evidence="16 17">FCR-1</strain>
    </source>
</reference>
<dbReference type="EC" id="6.3.5.3" evidence="10"/>
<protein>
    <recommendedName>
        <fullName evidence="10">Phosphoribosylformylglycinamidine synthase</fullName>
        <shortName evidence="10">FGAM synthase</shortName>
        <shortName evidence="10">FGAMS</shortName>
        <ecNumber evidence="10">6.3.5.3</ecNumber>
    </recommendedName>
    <alternativeName>
        <fullName evidence="10">Formylglycinamide ribonucleotide amidotransferase</fullName>
        <shortName evidence="10">FGAR amidotransferase</shortName>
        <shortName evidence="10">FGAR-AT</shortName>
    </alternativeName>
</protein>
<dbReference type="Gene3D" id="1.10.8.750">
    <property type="entry name" value="Phosphoribosylformylglycinamidine synthase, linker domain"/>
    <property type="match status" value="1"/>
</dbReference>
<evidence type="ECO:0000259" key="15">
    <source>
        <dbReference type="Pfam" id="PF22689"/>
    </source>
</evidence>
<keyword evidence="17" id="KW-1185">Reference proteome</keyword>
<dbReference type="InterPro" id="IPR055181">
    <property type="entry name" value="FGAR-AT_PurM_N-like"/>
</dbReference>
<dbReference type="Pfam" id="PF13507">
    <property type="entry name" value="GATase_5"/>
    <property type="match status" value="1"/>
</dbReference>
<dbReference type="CDD" id="cd02204">
    <property type="entry name" value="PurL_repeat2"/>
    <property type="match status" value="1"/>
</dbReference>
<gene>
    <name evidence="10 16" type="primary">purL</name>
    <name evidence="16" type="ORF">SIID45300_02046</name>
</gene>
<evidence type="ECO:0000256" key="5">
    <source>
        <dbReference type="ARBA" id="ARBA00022741"/>
    </source>
</evidence>
<evidence type="ECO:0000256" key="11">
    <source>
        <dbReference type="SAM" id="MobiDB-lite"/>
    </source>
</evidence>
<dbReference type="Gene3D" id="3.40.50.880">
    <property type="match status" value="1"/>
</dbReference>
<evidence type="ECO:0000256" key="4">
    <source>
        <dbReference type="ARBA" id="ARBA00022723"/>
    </source>
</evidence>
<evidence type="ECO:0000313" key="17">
    <source>
        <dbReference type="Proteomes" id="UP001628193"/>
    </source>
</evidence>
<dbReference type="SUPFAM" id="SSF55326">
    <property type="entry name" value="PurM N-terminal domain-like"/>
    <property type="match status" value="2"/>
</dbReference>
<dbReference type="NCBIfam" id="TIGR01735">
    <property type="entry name" value="FGAM_synt"/>
    <property type="match status" value="1"/>
</dbReference>
<evidence type="ECO:0000256" key="2">
    <source>
        <dbReference type="ARBA" id="ARBA00008608"/>
    </source>
</evidence>
<dbReference type="SUPFAM" id="SSF56042">
    <property type="entry name" value="PurM C-terminal domain-like"/>
    <property type="match status" value="2"/>
</dbReference>
<feature type="binding site" evidence="10">
    <location>
        <position position="668"/>
    </location>
    <ligand>
        <name>ATP</name>
        <dbReference type="ChEBI" id="CHEBI:30616"/>
    </ligand>
</feature>
<evidence type="ECO:0000256" key="10">
    <source>
        <dbReference type="HAMAP-Rule" id="MF_00419"/>
    </source>
</evidence>
<reference evidence="16 17" key="2">
    <citation type="submission" date="2024-09" db="EMBL/GenBank/DDBJ databases">
        <title>Draft genome sequence of Candidatus Magnetaquicoccaceae bacterium FCR-1.</title>
        <authorList>
            <person name="Shimoshige H."/>
            <person name="Shimamura S."/>
            <person name="Taoka A."/>
            <person name="Kobayashi H."/>
            <person name="Maekawa T."/>
        </authorList>
    </citation>
    <scope>NUCLEOTIDE SEQUENCE [LARGE SCALE GENOMIC DNA]</scope>
    <source>
        <strain evidence="16 17">FCR-1</strain>
    </source>
</reference>
<organism evidence="16 17">
    <name type="scientific">Candidatus Magnetaquiglobus chichijimensis</name>
    <dbReference type="NCBI Taxonomy" id="3141448"/>
    <lineage>
        <taxon>Bacteria</taxon>
        <taxon>Pseudomonadati</taxon>
        <taxon>Pseudomonadota</taxon>
        <taxon>Magnetococcia</taxon>
        <taxon>Magnetococcales</taxon>
        <taxon>Candidatus Magnetaquicoccaceae</taxon>
        <taxon>Candidatus Magnetaquiglobus</taxon>
    </lineage>
</organism>
<dbReference type="SUPFAM" id="SSF109736">
    <property type="entry name" value="FGAM synthase PurL, linker domain"/>
    <property type="match status" value="1"/>
</dbReference>
<dbReference type="InterPro" id="IPR036676">
    <property type="entry name" value="PurM-like_C_sf"/>
</dbReference>
<evidence type="ECO:0000259" key="13">
    <source>
        <dbReference type="Pfam" id="PF18072"/>
    </source>
</evidence>
<comment type="similarity">
    <text evidence="2 10">In the N-terminal section; belongs to the FGAMS family.</text>
</comment>
<evidence type="ECO:0000313" key="16">
    <source>
        <dbReference type="EMBL" id="GAB0057714.1"/>
    </source>
</evidence>
<dbReference type="PANTHER" id="PTHR10099:SF1">
    <property type="entry name" value="PHOSPHORIBOSYLFORMYLGLYCINAMIDINE SYNTHASE"/>
    <property type="match status" value="1"/>
</dbReference>
<feature type="binding site" evidence="10">
    <location>
        <position position="712"/>
    </location>
    <ligand>
        <name>Mg(2+)</name>
        <dbReference type="ChEBI" id="CHEBI:18420"/>
    </ligand>
</feature>
<proteinExistence type="inferred from homology"/>
<evidence type="ECO:0000256" key="1">
    <source>
        <dbReference type="ARBA" id="ARBA00004920"/>
    </source>
</evidence>
<keyword evidence="5 10" id="KW-0547">Nucleotide-binding</keyword>
<dbReference type="InterPro" id="IPR040707">
    <property type="entry name" value="FGAR-AT_N"/>
</dbReference>
<dbReference type="InterPro" id="IPR010073">
    <property type="entry name" value="PurL_large"/>
</dbReference>
<comment type="caution">
    <text evidence="10">Lacks conserved residue(s) required for the propagation of feature annotation.</text>
</comment>
<dbReference type="Gene3D" id="3.90.650.10">
    <property type="entry name" value="PurM-like C-terminal domain"/>
    <property type="match status" value="2"/>
</dbReference>
<feature type="domain" description="PurM-like C-terminal" evidence="12">
    <location>
        <begin position="422"/>
        <end position="578"/>
    </location>
</feature>
<dbReference type="InterPro" id="IPR029062">
    <property type="entry name" value="Class_I_gatase-like"/>
</dbReference>
<dbReference type="Pfam" id="PF02769">
    <property type="entry name" value="AIRS_C"/>
    <property type="match status" value="2"/>
</dbReference>
<feature type="domain" description="Phosphoribosylformylglycinamidine synthase linker" evidence="13">
    <location>
        <begin position="166"/>
        <end position="215"/>
    </location>
</feature>
<feature type="domain" description="Phosphoribosylformylglycinamidine synthase N-terminal" evidence="14">
    <location>
        <begin position="35"/>
        <end position="150"/>
    </location>
</feature>
<feature type="active site" evidence="10">
    <location>
        <position position="1241"/>
    </location>
</feature>
<dbReference type="RefSeq" id="WP_420905407.1">
    <property type="nucleotide sequence ID" value="NZ_BAAFGK010000004.1"/>
</dbReference>
<dbReference type="NCBIfam" id="NF003672">
    <property type="entry name" value="PRK05297.1"/>
    <property type="match status" value="1"/>
</dbReference>
<dbReference type="Pfam" id="PF18072">
    <property type="entry name" value="FGAR-AT_linker"/>
    <property type="match status" value="1"/>
</dbReference>
<dbReference type="InterPro" id="IPR036921">
    <property type="entry name" value="PurM-like_N_sf"/>
</dbReference>
<keyword evidence="8 10" id="KW-0460">Magnesium</keyword>
<dbReference type="SMART" id="SM01211">
    <property type="entry name" value="GATase_5"/>
    <property type="match status" value="1"/>
</dbReference>
<keyword evidence="4 10" id="KW-0479">Metal-binding</keyword>
<dbReference type="Pfam" id="PF22689">
    <property type="entry name" value="FGAR-AT_PurM_N-like"/>
    <property type="match status" value="1"/>
</dbReference>
<feature type="binding site" evidence="10">
    <location>
        <position position="876"/>
    </location>
    <ligand>
        <name>Mg(2+)</name>
        <dbReference type="ChEBI" id="CHEBI:18420"/>
    </ligand>
</feature>
<dbReference type="SUPFAM" id="SSF52317">
    <property type="entry name" value="Class I glutamine amidotransferase-like"/>
    <property type="match status" value="1"/>
</dbReference>
<evidence type="ECO:0000256" key="6">
    <source>
        <dbReference type="ARBA" id="ARBA00022755"/>
    </source>
</evidence>
<keyword evidence="9 10" id="KW-0315">Glutamine amidotransferase</keyword>
<comment type="caution">
    <text evidence="16">The sequence shown here is derived from an EMBL/GenBank/DDBJ whole genome shotgun (WGS) entry which is preliminary data.</text>
</comment>
<evidence type="ECO:0000256" key="9">
    <source>
        <dbReference type="ARBA" id="ARBA00022962"/>
    </source>
</evidence>
<dbReference type="Gene3D" id="3.30.1330.10">
    <property type="entry name" value="PurM-like, N-terminal domain"/>
    <property type="match status" value="2"/>
</dbReference>
<dbReference type="GO" id="GO:0004642">
    <property type="term" value="F:phosphoribosylformylglycinamidine synthase activity"/>
    <property type="evidence" value="ECO:0007669"/>
    <property type="project" value="UniProtKB-EC"/>
</dbReference>
<feature type="region of interest" description="Disordered" evidence="11">
    <location>
        <begin position="296"/>
        <end position="322"/>
    </location>
</feature>
<dbReference type="SUPFAM" id="SSF82697">
    <property type="entry name" value="PurS-like"/>
    <property type="match status" value="1"/>
</dbReference>
<feature type="active site" evidence="10">
    <location>
        <position position="1239"/>
    </location>
</feature>
<evidence type="ECO:0000259" key="14">
    <source>
        <dbReference type="Pfam" id="PF18076"/>
    </source>
</evidence>
<sequence length="1277" mass="138073">MSTRPVLVWPGEVCDSRLRLSFWPDDLDLPVFVARYVYFVAANEPLTADGRERLAALLNAQPRELALHRFVSPPLVVIPRLGTISPWSTKATEIVRGCGLTAVTRIERGVLHDFGDQRVNRAQRERLMPLLHDRMTQSVCSDLVEAMGLFAQGEARPLVQVPVTTLEKVNVALGLALSPEEIRYLADHFGKVGRDPTDVELMMFAQANSEHCRHKIFHAAWVLDGRAQTETLFGMIRETEARTPDPALSAYRDNAAVMRGGPGVRFAPDEGGVYRTTPAELHVLMKVETHNHPTAIAPFPGAATGSGGEIRDEGATGRGSRPKAGLCGFSVSNLNLPDAIQPWEEPYGKPERIVSALEIMIEGPLGAAAFNNEFGRPNLSGYFRTFEQKVGGEVRGYHKPIMVAGGLGAIEPEQIEKQPLAPGSLVIQIGGPAMLIGLGGGAASSQTSGVSLAELDFASVQRENAEMQRRCQEVINTCLRHEGGNPILSIHDVGAGGLSNAVPELLHGGGVGGRLDLARVPNDDPTMSPMEVWCNEAQERYVLAIAPEHQSLFAAFCARERCPFRVLGVATAEPVLHLVDSRTGEVSIDLPMEVLLGKPPRMLRDTRNRVPLRISFDTRGIDLAEAAERVLRLPTVADKSFLITIGDRTVTGLVHRDQMVGPWQVAVADAAVTLRDYQGYAGEAMAMGERTPVALLDPAASARLAVGEALTNLLSAPVKALESVKLSANWMAAASHPGEDAALFAAVRAVGMELCPALGIGIPVGKDSLSMKSVWRDHGTERSVTAPVSLIVSAFAVVEDVRGALTPQMRLDAGPTDLLLIDLGRGRDRLGGSALAQVYRQMGDEPPDLDDAVAFKNFFNEVRALADEKIILAYHDRADGGLFVTLCEMAFASGCGVEIALDGLGRDPLAALFAEELGAVVQVRRAHLETTRDRLARLGILATRLGEPMPGTRLGFFHAGREILNGDRIRYRRLWSETGWRIRALRDDPVCARQEYDTLQDGSDPGLSVRVPFEIPAPMIATGARPQVLILREQGVNGHVEMAAAFHAAGFDPVDATMTDLSSGRIRLEQFRGLAACGGFSYGDVLGAGQGWARSILFNDTLREAFRSFFHRPDTFSLGVCNGCQMMSTLAELIPGAEGWPRFVRNRSGRFEARVARVEIGDSPSVLLAGMEGARLLVPCAHGEGRASARLADAGRIALRYVDNRGNVTEHYPANPNGSPAGIAGVTSHDGRVTILMPHPERVFRWVQNSWIPDGARGDAGPWARMFANAKSWLDGM</sequence>
<feature type="binding site" evidence="10">
    <location>
        <position position="708"/>
    </location>
    <ligand>
        <name>Mg(2+)</name>
        <dbReference type="ChEBI" id="CHEBI:18420"/>
    </ligand>
</feature>
<evidence type="ECO:0000256" key="7">
    <source>
        <dbReference type="ARBA" id="ARBA00022840"/>
    </source>
</evidence>
<comment type="subcellular location">
    <subcellularLocation>
        <location evidence="10">Cytoplasm</location>
    </subcellularLocation>
</comment>
<feature type="binding site" evidence="10">
    <location>
        <begin position="301"/>
        <end position="312"/>
    </location>
    <ligand>
        <name>ATP</name>
        <dbReference type="ChEBI" id="CHEBI:30616"/>
    </ligand>
</feature>
<dbReference type="InterPro" id="IPR010918">
    <property type="entry name" value="PurM-like_C_dom"/>
</dbReference>
<feature type="binding site" evidence="10">
    <location>
        <position position="669"/>
    </location>
    <ligand>
        <name>Mg(2+)</name>
        <dbReference type="ChEBI" id="CHEBI:18420"/>
    </ligand>
</feature>
<dbReference type="PANTHER" id="PTHR10099">
    <property type="entry name" value="PHOSPHORIBOSYLFORMYLGLYCINAMIDINE SYNTHASE"/>
    <property type="match status" value="1"/>
</dbReference>
<comment type="subunit">
    <text evidence="10">Monomer.</text>
</comment>
<dbReference type="CDD" id="cd02203">
    <property type="entry name" value="PurL_repeat1"/>
    <property type="match status" value="1"/>
</dbReference>
<dbReference type="Pfam" id="PF18076">
    <property type="entry name" value="FGAR-AT_N"/>
    <property type="match status" value="1"/>
</dbReference>
<dbReference type="CDD" id="cd01740">
    <property type="entry name" value="GATase1_FGAR_AT"/>
    <property type="match status" value="1"/>
</dbReference>
<keyword evidence="6 10" id="KW-0658">Purine biosynthesis</keyword>
<name>A0ABQ0CA06_9PROT</name>
<dbReference type="Proteomes" id="UP001628193">
    <property type="component" value="Unassembled WGS sequence"/>
</dbReference>
<evidence type="ECO:0000256" key="8">
    <source>
        <dbReference type="ARBA" id="ARBA00022842"/>
    </source>
</evidence>
<keyword evidence="10" id="KW-0963">Cytoplasm</keyword>
<accession>A0ABQ0CA06</accession>
<dbReference type="PROSITE" id="PS51273">
    <property type="entry name" value="GATASE_TYPE_1"/>
    <property type="match status" value="1"/>
</dbReference>
<evidence type="ECO:0000256" key="3">
    <source>
        <dbReference type="ARBA" id="ARBA00022598"/>
    </source>
</evidence>
<dbReference type="InterPro" id="IPR041609">
    <property type="entry name" value="PurL_linker"/>
</dbReference>
<feature type="domain" description="PurM-like C-terminal" evidence="12">
    <location>
        <begin position="825"/>
        <end position="951"/>
    </location>
</feature>
<dbReference type="EMBL" id="BAAFGK010000004">
    <property type="protein sequence ID" value="GAB0057714.1"/>
    <property type="molecule type" value="Genomic_DNA"/>
</dbReference>
<comment type="pathway">
    <text evidence="1 10">Purine metabolism; IMP biosynthesis via de novo pathway; 5-amino-1-(5-phospho-D-ribosyl)imidazole from N(2)-formyl-N(1)-(5-phospho-D-ribosyl)glycinamide: step 1/2.</text>
</comment>
<evidence type="ECO:0000259" key="12">
    <source>
        <dbReference type="Pfam" id="PF02769"/>
    </source>
</evidence>
<dbReference type="HAMAP" id="MF_00419">
    <property type="entry name" value="PurL_1"/>
    <property type="match status" value="1"/>
</dbReference>
<comment type="catalytic activity">
    <reaction evidence="10">
        <text>N(2)-formyl-N(1)-(5-phospho-beta-D-ribosyl)glycinamide + L-glutamine + ATP + H2O = 2-formamido-N(1)-(5-O-phospho-beta-D-ribosyl)acetamidine + L-glutamate + ADP + phosphate + H(+)</text>
        <dbReference type="Rhea" id="RHEA:17129"/>
        <dbReference type="ChEBI" id="CHEBI:15377"/>
        <dbReference type="ChEBI" id="CHEBI:15378"/>
        <dbReference type="ChEBI" id="CHEBI:29985"/>
        <dbReference type="ChEBI" id="CHEBI:30616"/>
        <dbReference type="ChEBI" id="CHEBI:43474"/>
        <dbReference type="ChEBI" id="CHEBI:58359"/>
        <dbReference type="ChEBI" id="CHEBI:147286"/>
        <dbReference type="ChEBI" id="CHEBI:147287"/>
        <dbReference type="ChEBI" id="CHEBI:456216"/>
        <dbReference type="EC" id="6.3.5.3"/>
    </reaction>
</comment>
<keyword evidence="3 10" id="KW-0436">Ligase</keyword>
<dbReference type="InterPro" id="IPR036604">
    <property type="entry name" value="PurS-like_sf"/>
</dbReference>
<comment type="function">
    <text evidence="10">Phosphoribosylformylglycinamidine synthase involved in the purines biosynthetic pathway. Catalyzes the ATP-dependent conversion of formylglycinamide ribonucleotide (FGAR) and glutamine to yield formylglycinamidine ribonucleotide (FGAM) and glutamate.</text>
</comment>
<feature type="domain" description="FGAR-AT PurM N-terminal-like" evidence="15">
    <location>
        <begin position="638"/>
        <end position="796"/>
    </location>
</feature>
<keyword evidence="7 10" id="KW-0067">ATP-binding</keyword>
<feature type="active site" description="Nucleophile" evidence="10">
    <location>
        <position position="1121"/>
    </location>
</feature>